<name>A0A5C1Q7D0_9SPIO</name>
<reference evidence="1 2" key="2">
    <citation type="submission" date="2019-09" db="EMBL/GenBank/DDBJ databases">
        <title>Complete Genome Sequence and Methylome Analysis of free living Spirochaetas.</title>
        <authorList>
            <person name="Leshcheva N."/>
            <person name="Mikheeva N."/>
        </authorList>
    </citation>
    <scope>NUCLEOTIDE SEQUENCE [LARGE SCALE GENOMIC DNA]</scope>
    <source>
        <strain evidence="1 2">P</strain>
    </source>
</reference>
<proteinExistence type="predicted"/>
<dbReference type="KEGG" id="sper:EW093_00955"/>
<dbReference type="Proteomes" id="UP000323824">
    <property type="component" value="Chromosome"/>
</dbReference>
<protein>
    <submittedName>
        <fullName evidence="1">Uncharacterized protein</fullName>
    </submittedName>
</protein>
<reference evidence="1 2" key="1">
    <citation type="submission" date="2019-02" db="EMBL/GenBank/DDBJ databases">
        <authorList>
            <person name="Fomenkov A."/>
            <person name="Dubinina G."/>
            <person name="Grabovich M."/>
            <person name="Vincze T."/>
            <person name="Roberts R.J."/>
        </authorList>
    </citation>
    <scope>NUCLEOTIDE SEQUENCE [LARGE SCALE GENOMIC DNA]</scope>
    <source>
        <strain evidence="1 2">P</strain>
    </source>
</reference>
<dbReference type="InterPro" id="IPR046480">
    <property type="entry name" value="DUF6573"/>
</dbReference>
<dbReference type="EMBL" id="CP035807">
    <property type="protein sequence ID" value="QEN03331.1"/>
    <property type="molecule type" value="Genomic_DNA"/>
</dbReference>
<gene>
    <name evidence="1" type="ORF">EW093_00955</name>
</gene>
<evidence type="ECO:0000313" key="2">
    <source>
        <dbReference type="Proteomes" id="UP000323824"/>
    </source>
</evidence>
<sequence length="129" mass="14245">MSDDLREFFGNNIFSYTRAMAIADGVLIDISDIAKEAGFKVPVAVTDTLYNSWIEPDQWSKNQGQSSSGRIWDILMHLHYASKSAKSDTVFINVVFASKDGSMTVKIKAVIGPGDTVDPVLTIMFPHED</sequence>
<keyword evidence="2" id="KW-1185">Reference proteome</keyword>
<dbReference type="AlphaFoldDB" id="A0A5C1Q7D0"/>
<dbReference type="OrthoDB" id="4556966at2"/>
<dbReference type="Pfam" id="PF20213">
    <property type="entry name" value="DUF6573"/>
    <property type="match status" value="1"/>
</dbReference>
<organism evidence="1 2">
    <name type="scientific">Thiospirochaeta perfilievii</name>
    <dbReference type="NCBI Taxonomy" id="252967"/>
    <lineage>
        <taxon>Bacteria</taxon>
        <taxon>Pseudomonadati</taxon>
        <taxon>Spirochaetota</taxon>
        <taxon>Spirochaetia</taxon>
        <taxon>Spirochaetales</taxon>
        <taxon>Spirochaetaceae</taxon>
        <taxon>Thiospirochaeta</taxon>
    </lineage>
</organism>
<evidence type="ECO:0000313" key="1">
    <source>
        <dbReference type="EMBL" id="QEN03331.1"/>
    </source>
</evidence>
<accession>A0A5C1Q7D0</accession>
<dbReference type="RefSeq" id="WP_149566591.1">
    <property type="nucleotide sequence ID" value="NZ_CP035807.1"/>
</dbReference>